<dbReference type="KEGG" id="woc:BA177_05110"/>
<reference evidence="2 3" key="1">
    <citation type="submission" date="2016-06" db="EMBL/GenBank/DDBJ databases">
        <title>Complete genome sequence of a deep-branching marine Gamma Proteobacterium Woeseia oceani type strain XK5.</title>
        <authorList>
            <person name="Mu D."/>
            <person name="Du Z."/>
        </authorList>
    </citation>
    <scope>NUCLEOTIDE SEQUENCE [LARGE SCALE GENOMIC DNA]</scope>
    <source>
        <strain evidence="2 3">XK5</strain>
    </source>
</reference>
<sequence>MSSDRLQRLSAAMQQYVDDEKAAGIVTYVARSGRVVNLQAFGMSDIQAGREMTPDTIFRIASQTKLITSVAVMMLVEEGQIALEDPLSRFLPAFAQSQVAVATESNGEPELVPAKRPITIRDLLTHTSGISYGVGVSGSYWQEAGIYGGYYADRDESMASLVDRMADLPLDAQPGEHFVYGHSTDILGVVVEKVAGVSLGEFLRERLFVPLQLHDTHFFLPREKADRLAAVYAADATGLRRADGASGLDNQGHFVEGPRVTESGGGGIVTTARDYGRFLQMMLNGGQLDGVRVLGPRTVELMTINHTGSLFADQPALRPGLGFGLGVAVMLDQGEASLYGSVGSYGFAGAYFTTYWVDPEEQLITMVMTQLRPPVDPTLHTKVRTLVYQSIVDEAPAARDLPTDTGSACEVAE</sequence>
<dbReference type="AlphaFoldDB" id="A0A193LKC8"/>
<name>A0A193LKC8_9GAMM</name>
<dbReference type="Gene3D" id="3.40.710.10">
    <property type="entry name" value="DD-peptidase/beta-lactamase superfamily"/>
    <property type="match status" value="1"/>
</dbReference>
<proteinExistence type="predicted"/>
<dbReference type="EMBL" id="CP016268">
    <property type="protein sequence ID" value="ANO53015.1"/>
    <property type="molecule type" value="Genomic_DNA"/>
</dbReference>
<dbReference type="InterPro" id="IPR001466">
    <property type="entry name" value="Beta-lactam-related"/>
</dbReference>
<dbReference type="SUPFAM" id="SSF56601">
    <property type="entry name" value="beta-lactamase/transpeptidase-like"/>
    <property type="match status" value="1"/>
</dbReference>
<evidence type="ECO:0000313" key="2">
    <source>
        <dbReference type="EMBL" id="ANO53015.1"/>
    </source>
</evidence>
<dbReference type="STRING" id="1548547.BA177_05110"/>
<dbReference type="Proteomes" id="UP000092695">
    <property type="component" value="Chromosome"/>
</dbReference>
<evidence type="ECO:0000313" key="3">
    <source>
        <dbReference type="Proteomes" id="UP000092695"/>
    </source>
</evidence>
<protein>
    <recommendedName>
        <fullName evidence="1">Beta-lactamase-related domain-containing protein</fullName>
    </recommendedName>
</protein>
<dbReference type="PANTHER" id="PTHR43283:SF3">
    <property type="entry name" value="BETA-LACTAMASE FAMILY PROTEIN (AFU_ORTHOLOGUE AFUA_5G07500)"/>
    <property type="match status" value="1"/>
</dbReference>
<dbReference type="PANTHER" id="PTHR43283">
    <property type="entry name" value="BETA-LACTAMASE-RELATED"/>
    <property type="match status" value="1"/>
</dbReference>
<keyword evidence="3" id="KW-1185">Reference proteome</keyword>
<dbReference type="InterPro" id="IPR050789">
    <property type="entry name" value="Diverse_Enzym_Activities"/>
</dbReference>
<organism evidence="2 3">
    <name type="scientific">Woeseia oceani</name>
    <dbReference type="NCBI Taxonomy" id="1548547"/>
    <lineage>
        <taxon>Bacteria</taxon>
        <taxon>Pseudomonadati</taxon>
        <taxon>Pseudomonadota</taxon>
        <taxon>Gammaproteobacteria</taxon>
        <taxon>Woeseiales</taxon>
        <taxon>Woeseiaceae</taxon>
        <taxon>Woeseia</taxon>
    </lineage>
</organism>
<gene>
    <name evidence="2" type="ORF">BA177_05110</name>
</gene>
<dbReference type="Pfam" id="PF00144">
    <property type="entry name" value="Beta-lactamase"/>
    <property type="match status" value="1"/>
</dbReference>
<evidence type="ECO:0000259" key="1">
    <source>
        <dbReference type="Pfam" id="PF00144"/>
    </source>
</evidence>
<accession>A0A193LKC8</accession>
<dbReference type="InterPro" id="IPR012338">
    <property type="entry name" value="Beta-lactam/transpept-like"/>
</dbReference>
<feature type="domain" description="Beta-lactamase-related" evidence="1">
    <location>
        <begin position="10"/>
        <end position="380"/>
    </location>
</feature>